<evidence type="ECO:0000313" key="3">
    <source>
        <dbReference type="Proteomes" id="UP001529510"/>
    </source>
</evidence>
<comment type="caution">
    <text evidence="2">The sequence shown here is derived from an EMBL/GenBank/DDBJ whole genome shotgun (WGS) entry which is preliminary data.</text>
</comment>
<dbReference type="EMBL" id="JAMKFB020000702">
    <property type="protein sequence ID" value="KAL0148557.1"/>
    <property type="molecule type" value="Genomic_DNA"/>
</dbReference>
<dbReference type="AlphaFoldDB" id="A0ABD0MIH9"/>
<keyword evidence="3" id="KW-1185">Reference proteome</keyword>
<reference evidence="2 3" key="1">
    <citation type="submission" date="2024-05" db="EMBL/GenBank/DDBJ databases">
        <title>Genome sequencing and assembly of Indian major carp, Cirrhinus mrigala (Hamilton, 1822).</title>
        <authorList>
            <person name="Mohindra V."/>
            <person name="Chowdhury L.M."/>
            <person name="Lal K."/>
            <person name="Jena J.K."/>
        </authorList>
    </citation>
    <scope>NUCLEOTIDE SEQUENCE [LARGE SCALE GENOMIC DNA]</scope>
    <source>
        <strain evidence="2">CM1030</strain>
        <tissue evidence="2">Blood</tissue>
    </source>
</reference>
<name>A0ABD0MIH9_CIRMR</name>
<dbReference type="Proteomes" id="UP001529510">
    <property type="component" value="Unassembled WGS sequence"/>
</dbReference>
<feature type="region of interest" description="Disordered" evidence="1">
    <location>
        <begin position="30"/>
        <end position="73"/>
    </location>
</feature>
<evidence type="ECO:0000313" key="2">
    <source>
        <dbReference type="EMBL" id="KAL0148557.1"/>
    </source>
</evidence>
<sequence>MYSVHRQKNGIYANISLFLSYSEVTLTTRSSPYPDQMVTAVPRTQSEPSTDGGSAPRDDLYSTECQRSPHQLDEPQRWIHSEDHHLDGCRHKTTGTLARGELAPPTEPGFSQGFFSPFVTDGVLVPCRCRLWLA</sequence>
<accession>A0ABD0MIH9</accession>
<gene>
    <name evidence="2" type="ORF">M9458_056104</name>
</gene>
<organism evidence="2 3">
    <name type="scientific">Cirrhinus mrigala</name>
    <name type="common">Mrigala</name>
    <dbReference type="NCBI Taxonomy" id="683832"/>
    <lineage>
        <taxon>Eukaryota</taxon>
        <taxon>Metazoa</taxon>
        <taxon>Chordata</taxon>
        <taxon>Craniata</taxon>
        <taxon>Vertebrata</taxon>
        <taxon>Euteleostomi</taxon>
        <taxon>Actinopterygii</taxon>
        <taxon>Neopterygii</taxon>
        <taxon>Teleostei</taxon>
        <taxon>Ostariophysi</taxon>
        <taxon>Cypriniformes</taxon>
        <taxon>Cyprinidae</taxon>
        <taxon>Labeoninae</taxon>
        <taxon>Labeonini</taxon>
        <taxon>Cirrhinus</taxon>
    </lineage>
</organism>
<evidence type="ECO:0000256" key="1">
    <source>
        <dbReference type="SAM" id="MobiDB-lite"/>
    </source>
</evidence>
<feature type="compositionally biased region" description="Polar residues" evidence="1">
    <location>
        <begin position="42"/>
        <end position="52"/>
    </location>
</feature>
<protein>
    <submittedName>
        <fullName evidence="2">Uncharacterized protein</fullName>
    </submittedName>
</protein>
<proteinExistence type="predicted"/>